<reference evidence="2" key="1">
    <citation type="submission" date="2018-06" db="EMBL/GenBank/DDBJ databases">
        <authorList>
            <person name="Zhirakovskaya E."/>
        </authorList>
    </citation>
    <scope>NUCLEOTIDE SEQUENCE</scope>
</reference>
<gene>
    <name evidence="2" type="ORF">MNBD_ACTINO02-356</name>
</gene>
<dbReference type="AlphaFoldDB" id="A0A3B0TMD4"/>
<feature type="domain" description="Zinc finger CGNR" evidence="1">
    <location>
        <begin position="135"/>
        <end position="177"/>
    </location>
</feature>
<dbReference type="PANTHER" id="PTHR35525:SF3">
    <property type="entry name" value="BLL6575 PROTEIN"/>
    <property type="match status" value="1"/>
</dbReference>
<sequence>MRDQLNYAHYTDVPVMLARDLVNLFNEDVTFEQLDEFVVSRGFTNSTVVRRRDLTDVAALAVNLREVFLAETEEQKVELINGLLIDSQVEPRLVDHDDDGVHFHYTSDEFPVLTKLRAYTSMGLAMVASQHDHGRLGSCVATGCTNVFVDTTRNASKRFCSAPCANRTNVASFRERKNA</sequence>
<protein>
    <recommendedName>
        <fullName evidence="1">Zinc finger CGNR domain-containing protein</fullName>
    </recommendedName>
</protein>
<proteinExistence type="predicted"/>
<evidence type="ECO:0000259" key="1">
    <source>
        <dbReference type="Pfam" id="PF11706"/>
    </source>
</evidence>
<dbReference type="PANTHER" id="PTHR35525">
    <property type="entry name" value="BLL6575 PROTEIN"/>
    <property type="match status" value="1"/>
</dbReference>
<name>A0A3B0TMD4_9ZZZZ</name>
<evidence type="ECO:0000313" key="2">
    <source>
        <dbReference type="EMBL" id="VAW09794.1"/>
    </source>
</evidence>
<dbReference type="InterPro" id="IPR023286">
    <property type="entry name" value="ABATE_dom_sf"/>
</dbReference>
<dbReference type="EMBL" id="UOEK01000654">
    <property type="protein sequence ID" value="VAW09794.1"/>
    <property type="molecule type" value="Genomic_DNA"/>
</dbReference>
<accession>A0A3B0TMD4</accession>
<dbReference type="InterPro" id="IPR021005">
    <property type="entry name" value="Znf_CGNR"/>
</dbReference>
<dbReference type="InterPro" id="IPR010852">
    <property type="entry name" value="ABATE"/>
</dbReference>
<dbReference type="Pfam" id="PF11706">
    <property type="entry name" value="zf-CGNR"/>
    <property type="match status" value="1"/>
</dbReference>
<dbReference type="SUPFAM" id="SSF160904">
    <property type="entry name" value="Jann2411-like"/>
    <property type="match status" value="1"/>
</dbReference>
<organism evidence="2">
    <name type="scientific">hydrothermal vent metagenome</name>
    <dbReference type="NCBI Taxonomy" id="652676"/>
    <lineage>
        <taxon>unclassified sequences</taxon>
        <taxon>metagenomes</taxon>
        <taxon>ecological metagenomes</taxon>
    </lineage>
</organism>
<dbReference type="Gene3D" id="1.10.3300.10">
    <property type="entry name" value="Jann2411-like domain"/>
    <property type="match status" value="1"/>
</dbReference>